<protein>
    <submittedName>
        <fullName evidence="1">Uncharacterized protein</fullName>
    </submittedName>
</protein>
<sequence>MLANVDQQLIIKCSIVIVLSIQGLHTLSKIRFLVHVVDQLIIDNLLIPIVLTIATTLCISAAVETVQEDVLVLTSVKLRAQIIISMSFHLWKAGVPFCNAYMSIDECLKATSEQSSRFGLCYSNGKTIIPLPIATLQKLLDFVTNHDSSDCQATNFYKNIRAFNSAFAFASIKANVDERLASGTDGVSTFHVNGTIYHNVGAL</sequence>
<dbReference type="InParanoid" id="A0A163DD53"/>
<dbReference type="RefSeq" id="XP_018288580.1">
    <property type="nucleotide sequence ID" value="XM_018442132.1"/>
</dbReference>
<dbReference type="EMBL" id="KV440988">
    <property type="protein sequence ID" value="OAD70540.1"/>
    <property type="molecule type" value="Genomic_DNA"/>
</dbReference>
<dbReference type="VEuPathDB" id="FungiDB:PHYBLDRAFT_69629"/>
<evidence type="ECO:0000313" key="1">
    <source>
        <dbReference type="EMBL" id="OAD70540.1"/>
    </source>
</evidence>
<keyword evidence="2" id="KW-1185">Reference proteome</keyword>
<dbReference type="Proteomes" id="UP000077315">
    <property type="component" value="Unassembled WGS sequence"/>
</dbReference>
<proteinExistence type="predicted"/>
<name>A0A163DD53_PHYB8</name>
<evidence type="ECO:0000313" key="2">
    <source>
        <dbReference type="Proteomes" id="UP000077315"/>
    </source>
</evidence>
<dbReference type="OrthoDB" id="2289305at2759"/>
<reference evidence="2" key="1">
    <citation type="submission" date="2015-06" db="EMBL/GenBank/DDBJ databases">
        <title>Expansion of signal transduction pathways in fungi by whole-genome duplication.</title>
        <authorList>
            <consortium name="DOE Joint Genome Institute"/>
            <person name="Corrochano L.M."/>
            <person name="Kuo A."/>
            <person name="Marcet-Houben M."/>
            <person name="Polaino S."/>
            <person name="Salamov A."/>
            <person name="Villalobos J.M."/>
            <person name="Alvarez M.I."/>
            <person name="Avalos J."/>
            <person name="Benito E.P."/>
            <person name="Benoit I."/>
            <person name="Burger G."/>
            <person name="Camino L.P."/>
            <person name="Canovas D."/>
            <person name="Cerda-Olmedo E."/>
            <person name="Cheng J.-F."/>
            <person name="Dominguez A."/>
            <person name="Elias M."/>
            <person name="Eslava A.P."/>
            <person name="Glaser F."/>
            <person name="Grimwood J."/>
            <person name="Gutierrez G."/>
            <person name="Heitman J."/>
            <person name="Henrissat B."/>
            <person name="Iturriaga E.A."/>
            <person name="Lang B.F."/>
            <person name="Lavin J.L."/>
            <person name="Lee S."/>
            <person name="Li W."/>
            <person name="Lindquist E."/>
            <person name="Lopez-Garcia S."/>
            <person name="Luque E.M."/>
            <person name="Marcos A.T."/>
            <person name="Martin J."/>
            <person name="McCluskey K."/>
            <person name="Medina H.R."/>
            <person name="Miralles-Duran A."/>
            <person name="Miyazaki A."/>
            <person name="Munoz-Torres E."/>
            <person name="Oguiza J.A."/>
            <person name="Ohm R."/>
            <person name="Olmedo M."/>
            <person name="Orejas M."/>
            <person name="Ortiz-Castellanos L."/>
            <person name="Pisabarro A.G."/>
            <person name="Rodriguez-Romero J."/>
            <person name="Ruiz-Herrera J."/>
            <person name="Ruiz-Vazquez R."/>
            <person name="Sanz C."/>
            <person name="Schackwitz W."/>
            <person name="Schmutz J."/>
            <person name="Shahriari M."/>
            <person name="Shelest E."/>
            <person name="Silva-Franco F."/>
            <person name="Soanes D."/>
            <person name="Syed K."/>
            <person name="Tagua V.G."/>
            <person name="Talbot N.J."/>
            <person name="Thon M."/>
            <person name="De vries R.P."/>
            <person name="Wiebenga A."/>
            <person name="Yadav J.S."/>
            <person name="Braun E.L."/>
            <person name="Baker S."/>
            <person name="Garre V."/>
            <person name="Horwitz B."/>
            <person name="Torres-Martinez S."/>
            <person name="Idnurm A."/>
            <person name="Herrera-Estrella A."/>
            <person name="Gabaldon T."/>
            <person name="Grigoriev I.V."/>
        </authorList>
    </citation>
    <scope>NUCLEOTIDE SEQUENCE [LARGE SCALE GENOMIC DNA]</scope>
    <source>
        <strain evidence="2">NRRL 1555(-)</strain>
    </source>
</reference>
<organism evidence="1 2">
    <name type="scientific">Phycomyces blakesleeanus (strain ATCC 8743b / DSM 1359 / FGSC 10004 / NBRC 33097 / NRRL 1555)</name>
    <dbReference type="NCBI Taxonomy" id="763407"/>
    <lineage>
        <taxon>Eukaryota</taxon>
        <taxon>Fungi</taxon>
        <taxon>Fungi incertae sedis</taxon>
        <taxon>Mucoromycota</taxon>
        <taxon>Mucoromycotina</taxon>
        <taxon>Mucoromycetes</taxon>
        <taxon>Mucorales</taxon>
        <taxon>Phycomycetaceae</taxon>
        <taxon>Phycomyces</taxon>
    </lineage>
</organism>
<dbReference type="GeneID" id="29003038"/>
<gene>
    <name evidence="1" type="ORF">PHYBLDRAFT_69629</name>
</gene>
<dbReference type="STRING" id="763407.A0A163DD53"/>
<dbReference type="AlphaFoldDB" id="A0A163DD53"/>
<accession>A0A163DD53</accession>